<sequence length="279" mass="29900">MTISQADICGMNFHYFRHSFDRFLDDAEALQLPLVEIWGAAPHFYLGDRTLADARELGASVSQRGMKIACFTPEQCVYPINLGSPQAALRDRSIRYFLESLEMSVEMGSPAVLVTPGSGFADQSARDAFDRCADALGLIADRADKLGQKLFLEALPPAWSNIAATARELGALLDAVGSKVMFGMLDTAGALGTRESVKDYISVLGDRLAHVHMIDSEPSGSHLAWGDGVLSAGEIIAELNASGYTGALSIEITNARYYLDPNAALAQSVTALRNVLPAS</sequence>
<dbReference type="InterPro" id="IPR013022">
    <property type="entry name" value="Xyl_isomerase-like_TIM-brl"/>
</dbReference>
<gene>
    <name evidence="2" type="ORF">SAMN03080618_00418</name>
</gene>
<dbReference type="OrthoDB" id="3248123at2"/>
<dbReference type="EMBL" id="FORF01000002">
    <property type="protein sequence ID" value="SFI43502.1"/>
    <property type="molecule type" value="Genomic_DNA"/>
</dbReference>
<dbReference type="STRING" id="1121003.SAMN03080618_00418"/>
<keyword evidence="3" id="KW-1185">Reference proteome</keyword>
<accession>A0A1I3I6F7</accession>
<dbReference type="SUPFAM" id="SSF51658">
    <property type="entry name" value="Xylose isomerase-like"/>
    <property type="match status" value="1"/>
</dbReference>
<evidence type="ECO:0000259" key="1">
    <source>
        <dbReference type="Pfam" id="PF01261"/>
    </source>
</evidence>
<proteinExistence type="predicted"/>
<dbReference type="Proteomes" id="UP000242763">
    <property type="component" value="Unassembled WGS sequence"/>
</dbReference>
<dbReference type="RefSeq" id="WP_091518006.1">
    <property type="nucleotide sequence ID" value="NZ_FORF01000002.1"/>
</dbReference>
<dbReference type="AlphaFoldDB" id="A0A1I3I6F7"/>
<dbReference type="Gene3D" id="3.20.20.150">
    <property type="entry name" value="Divalent-metal-dependent TIM barrel enzymes"/>
    <property type="match status" value="1"/>
</dbReference>
<organism evidence="2 3">
    <name type="scientific">Aquamicrobium aerolatum DSM 21857</name>
    <dbReference type="NCBI Taxonomy" id="1121003"/>
    <lineage>
        <taxon>Bacteria</taxon>
        <taxon>Pseudomonadati</taxon>
        <taxon>Pseudomonadota</taxon>
        <taxon>Alphaproteobacteria</taxon>
        <taxon>Hyphomicrobiales</taxon>
        <taxon>Phyllobacteriaceae</taxon>
        <taxon>Aerobium</taxon>
    </lineage>
</organism>
<dbReference type="InterPro" id="IPR036237">
    <property type="entry name" value="Xyl_isomerase-like_sf"/>
</dbReference>
<feature type="domain" description="Xylose isomerase-like TIM barrel" evidence="1">
    <location>
        <begin position="26"/>
        <end position="274"/>
    </location>
</feature>
<dbReference type="Pfam" id="PF01261">
    <property type="entry name" value="AP_endonuc_2"/>
    <property type="match status" value="1"/>
</dbReference>
<dbReference type="PANTHER" id="PTHR12110">
    <property type="entry name" value="HYDROXYPYRUVATE ISOMERASE"/>
    <property type="match status" value="1"/>
</dbReference>
<dbReference type="InterPro" id="IPR050312">
    <property type="entry name" value="IolE/XylAMocC-like"/>
</dbReference>
<dbReference type="PANTHER" id="PTHR12110:SF53">
    <property type="entry name" value="BLR5974 PROTEIN"/>
    <property type="match status" value="1"/>
</dbReference>
<protein>
    <submittedName>
        <fullName evidence="2">Protein FrlC</fullName>
    </submittedName>
</protein>
<name>A0A1I3I6F7_9HYPH</name>
<evidence type="ECO:0000313" key="2">
    <source>
        <dbReference type="EMBL" id="SFI43502.1"/>
    </source>
</evidence>
<evidence type="ECO:0000313" key="3">
    <source>
        <dbReference type="Proteomes" id="UP000242763"/>
    </source>
</evidence>
<reference evidence="3" key="1">
    <citation type="submission" date="2016-10" db="EMBL/GenBank/DDBJ databases">
        <authorList>
            <person name="Varghese N."/>
            <person name="Submissions S."/>
        </authorList>
    </citation>
    <scope>NUCLEOTIDE SEQUENCE [LARGE SCALE GENOMIC DNA]</scope>
    <source>
        <strain evidence="3">DSM 21857</strain>
    </source>
</reference>